<evidence type="ECO:0000313" key="1">
    <source>
        <dbReference type="EMBL" id="GBG16991.1"/>
    </source>
</evidence>
<comment type="caution">
    <text evidence="1">The sequence shown here is derived from an EMBL/GenBank/DDBJ whole genome shotgun (WGS) entry which is preliminary data.</text>
</comment>
<keyword evidence="2" id="KW-1185">Reference proteome</keyword>
<dbReference type="EMBL" id="BDUD01000001">
    <property type="protein sequence ID" value="GBG16991.1"/>
    <property type="molecule type" value="Genomic_DNA"/>
</dbReference>
<evidence type="ECO:0000313" key="2">
    <source>
        <dbReference type="Proteomes" id="UP000245124"/>
    </source>
</evidence>
<gene>
    <name evidence="1" type="ORF">NIES4072_06380</name>
</gene>
<accession>A0A2R5FMH6</accession>
<dbReference type="Proteomes" id="UP000245124">
    <property type="component" value="Unassembled WGS sequence"/>
</dbReference>
<dbReference type="RefSeq" id="WP_181374251.1">
    <property type="nucleotide sequence ID" value="NZ_BDUD01000001.1"/>
</dbReference>
<reference evidence="1 2" key="1">
    <citation type="submission" date="2017-06" db="EMBL/GenBank/DDBJ databases">
        <title>Genome sequencing of cyanobaciteial culture collection at National Institute for Environmental Studies (NIES).</title>
        <authorList>
            <person name="Hirose Y."/>
            <person name="Shimura Y."/>
            <person name="Fujisawa T."/>
            <person name="Nakamura Y."/>
            <person name="Kawachi M."/>
        </authorList>
    </citation>
    <scope>NUCLEOTIDE SEQUENCE [LARGE SCALE GENOMIC DNA]</scope>
    <source>
        <strain evidence="1 2">NIES-4072</strain>
    </source>
</reference>
<name>A0A2R5FMH6_NOSCO</name>
<proteinExistence type="predicted"/>
<protein>
    <submittedName>
        <fullName evidence="1">Uncharacterized protein</fullName>
    </submittedName>
</protein>
<organism evidence="1 2">
    <name type="scientific">Nostoc commune NIES-4072</name>
    <dbReference type="NCBI Taxonomy" id="2005467"/>
    <lineage>
        <taxon>Bacteria</taxon>
        <taxon>Bacillati</taxon>
        <taxon>Cyanobacteriota</taxon>
        <taxon>Cyanophyceae</taxon>
        <taxon>Nostocales</taxon>
        <taxon>Nostocaceae</taxon>
        <taxon>Nostoc</taxon>
    </lineage>
</organism>
<sequence length="51" mass="5324">MGHGAWGMGHGAWVIFPVSLIPQYAWVKEIYLLRQAGGAGEAGVAGGEKKA</sequence>
<dbReference type="AlphaFoldDB" id="A0A2R5FMH6"/>